<dbReference type="PANTHER" id="PTHR47926:SF431">
    <property type="entry name" value="PENTATRICOPEPTIDE REPEAT-CONTAINING PROTEIN-RELATED"/>
    <property type="match status" value="1"/>
</dbReference>
<sequence>MITGQPLIKFFEACKHTKCLTQLHSLIIKTGLTHHTFYAAKLINLYSKLTPLQTARHLFDETPHRNVYFWNSILKCYSRQKQYKETLSLFSHLFSSRKPDNYTILIALKACARLKALEFGKIIHGFVKKSDLICGDLFVGSGLVEFYSKCGEMDDAYCVFDEYSEPDTVLWTTMITGYEQNGDPKRAVEVFSQMVKSKGVVVDPITLVSVVSACARMVDLKAGRTVHGYMIRMGFENGLSLSNALLNLYGKTGSVNAAAKLFEKMEEKDVISWGSMIACYAHHGGACEALDFFNRMVDRGIESNTVVLISALQACEATCNLEEGKKIHEIAARKGLDVDILVSTALIDMYMTCFCPREAINVFERMPEKDYVSFSSLLRGYALNGMALESVAVFCDMLGNNFRPHAFDVVKILTACSELGVLRQTSCIHGFVIRNEMDKNSFIGASLIESYAKCGSLDDSIEVFSGIETRDVVIWSSMLAAYGSHGKGREALELFNLMIKHSEIRPNEVLFVSILSACSHAGLVKEGIEIFNMMVKDYGLAPNSKHYGIVADILGRIGEVEKSMEFINQVEESVGAHVWGALLGACRIYQNTEIGEIAVKKMQELDPGQVGHYILLSNMYAVDEKWDNVDEVRKLVKEKELKKVSGRSVIELRDEVCSFVANDRSHQDCEKIYELMRRLEGKMKEESL</sequence>
<evidence type="ECO:0000313" key="4">
    <source>
        <dbReference type="Proteomes" id="UP000826271"/>
    </source>
</evidence>
<feature type="repeat" description="PPR" evidence="2">
    <location>
        <begin position="269"/>
        <end position="303"/>
    </location>
</feature>
<dbReference type="FunFam" id="1.25.40.10:FF:000090">
    <property type="entry name" value="Pentatricopeptide repeat-containing protein, chloroplastic"/>
    <property type="match status" value="1"/>
</dbReference>
<dbReference type="Pfam" id="PF01535">
    <property type="entry name" value="PPR"/>
    <property type="match status" value="8"/>
</dbReference>
<dbReference type="Gene3D" id="1.25.40.10">
    <property type="entry name" value="Tetratricopeptide repeat domain"/>
    <property type="match status" value="5"/>
</dbReference>
<dbReference type="PROSITE" id="PS51375">
    <property type="entry name" value="PPR"/>
    <property type="match status" value="5"/>
</dbReference>
<name>A0AAV6WHK0_9LAMI</name>
<dbReference type="NCBIfam" id="TIGR00756">
    <property type="entry name" value="PPR"/>
    <property type="match status" value="5"/>
</dbReference>
<dbReference type="FunFam" id="1.25.40.10:FF:000285">
    <property type="entry name" value="Pentatricopeptide repeat-containing protein, chloroplastic"/>
    <property type="match status" value="1"/>
</dbReference>
<keyword evidence="1" id="KW-0677">Repeat</keyword>
<feature type="repeat" description="PPR" evidence="2">
    <location>
        <begin position="370"/>
        <end position="404"/>
    </location>
</feature>
<evidence type="ECO:0000256" key="2">
    <source>
        <dbReference type="PROSITE-ProRule" id="PRU00708"/>
    </source>
</evidence>
<evidence type="ECO:0000256" key="1">
    <source>
        <dbReference type="ARBA" id="ARBA00022737"/>
    </source>
</evidence>
<dbReference type="Pfam" id="PF13041">
    <property type="entry name" value="PPR_2"/>
    <property type="match status" value="1"/>
</dbReference>
<proteinExistence type="predicted"/>
<reference evidence="3" key="1">
    <citation type="submission" date="2019-10" db="EMBL/GenBank/DDBJ databases">
        <authorList>
            <person name="Zhang R."/>
            <person name="Pan Y."/>
            <person name="Wang J."/>
            <person name="Ma R."/>
            <person name="Yu S."/>
        </authorList>
    </citation>
    <scope>NUCLEOTIDE SEQUENCE</scope>
    <source>
        <strain evidence="3">LA-IB0</strain>
        <tissue evidence="3">Leaf</tissue>
    </source>
</reference>
<evidence type="ECO:0000313" key="3">
    <source>
        <dbReference type="EMBL" id="KAG8366902.1"/>
    </source>
</evidence>
<feature type="repeat" description="PPR" evidence="2">
    <location>
        <begin position="507"/>
        <end position="542"/>
    </location>
</feature>
<dbReference type="InterPro" id="IPR011990">
    <property type="entry name" value="TPR-like_helical_dom_sf"/>
</dbReference>
<dbReference type="AlphaFoldDB" id="A0AAV6WHK0"/>
<dbReference type="EMBL" id="WHWC01000016">
    <property type="protein sequence ID" value="KAG8366902.1"/>
    <property type="molecule type" value="Genomic_DNA"/>
</dbReference>
<accession>A0AAV6WHK0</accession>
<gene>
    <name evidence="3" type="ORF">BUALT_Bualt16G0016200</name>
</gene>
<dbReference type="InterPro" id="IPR046848">
    <property type="entry name" value="E_motif"/>
</dbReference>
<comment type="caution">
    <text evidence="3">The sequence shown here is derived from an EMBL/GenBank/DDBJ whole genome shotgun (WGS) entry which is preliminary data.</text>
</comment>
<protein>
    <recommendedName>
        <fullName evidence="5">Pentatricopeptide repeat-containing protein</fullName>
    </recommendedName>
</protein>
<dbReference type="Proteomes" id="UP000826271">
    <property type="component" value="Unassembled WGS sequence"/>
</dbReference>
<feature type="repeat" description="PPR" evidence="2">
    <location>
        <begin position="471"/>
        <end position="506"/>
    </location>
</feature>
<dbReference type="Pfam" id="PF20431">
    <property type="entry name" value="E_motif"/>
    <property type="match status" value="1"/>
</dbReference>
<dbReference type="InterPro" id="IPR046960">
    <property type="entry name" value="PPR_At4g14850-like_plant"/>
</dbReference>
<feature type="repeat" description="PPR" evidence="2">
    <location>
        <begin position="167"/>
        <end position="201"/>
    </location>
</feature>
<dbReference type="GO" id="GO:0003729">
    <property type="term" value="F:mRNA binding"/>
    <property type="evidence" value="ECO:0007669"/>
    <property type="project" value="UniProtKB-ARBA"/>
</dbReference>
<dbReference type="FunFam" id="1.25.40.10:FF:000073">
    <property type="entry name" value="Pentatricopeptide repeat-containing protein chloroplastic"/>
    <property type="match status" value="2"/>
</dbReference>
<keyword evidence="4" id="KW-1185">Reference proteome</keyword>
<evidence type="ECO:0008006" key="5">
    <source>
        <dbReference type="Google" id="ProtNLM"/>
    </source>
</evidence>
<dbReference type="InterPro" id="IPR002885">
    <property type="entry name" value="PPR_rpt"/>
</dbReference>
<organism evidence="3 4">
    <name type="scientific">Buddleja alternifolia</name>
    <dbReference type="NCBI Taxonomy" id="168488"/>
    <lineage>
        <taxon>Eukaryota</taxon>
        <taxon>Viridiplantae</taxon>
        <taxon>Streptophyta</taxon>
        <taxon>Embryophyta</taxon>
        <taxon>Tracheophyta</taxon>
        <taxon>Spermatophyta</taxon>
        <taxon>Magnoliopsida</taxon>
        <taxon>eudicotyledons</taxon>
        <taxon>Gunneridae</taxon>
        <taxon>Pentapetalae</taxon>
        <taxon>asterids</taxon>
        <taxon>lamiids</taxon>
        <taxon>Lamiales</taxon>
        <taxon>Scrophulariaceae</taxon>
        <taxon>Buddlejeae</taxon>
        <taxon>Buddleja</taxon>
    </lineage>
</organism>
<dbReference type="PANTHER" id="PTHR47926">
    <property type="entry name" value="PENTATRICOPEPTIDE REPEAT-CONTAINING PROTEIN"/>
    <property type="match status" value="1"/>
</dbReference>
<dbReference type="GO" id="GO:0009451">
    <property type="term" value="P:RNA modification"/>
    <property type="evidence" value="ECO:0007669"/>
    <property type="project" value="InterPro"/>
</dbReference>